<dbReference type="InterPro" id="IPR006140">
    <property type="entry name" value="D-isomer_DH_NAD-bd"/>
</dbReference>
<dbReference type="InterPro" id="IPR036291">
    <property type="entry name" value="NAD(P)-bd_dom_sf"/>
</dbReference>
<dbReference type="AlphaFoldDB" id="A0A5B0E3Z2"/>
<evidence type="ECO:0000259" key="5">
    <source>
        <dbReference type="Pfam" id="PF00389"/>
    </source>
</evidence>
<evidence type="ECO:0000313" key="7">
    <source>
        <dbReference type="EMBL" id="KAA0972119.1"/>
    </source>
</evidence>
<dbReference type="OrthoDB" id="9793626at2"/>
<evidence type="ECO:0000256" key="1">
    <source>
        <dbReference type="ARBA" id="ARBA00022857"/>
    </source>
</evidence>
<dbReference type="GO" id="GO:0005829">
    <property type="term" value="C:cytosol"/>
    <property type="evidence" value="ECO:0007669"/>
    <property type="project" value="TreeGrafter"/>
</dbReference>
<dbReference type="GO" id="GO:0030267">
    <property type="term" value="F:glyoxylate reductase (NADPH) activity"/>
    <property type="evidence" value="ECO:0007669"/>
    <property type="project" value="TreeGrafter"/>
</dbReference>
<keyword evidence="8" id="KW-1185">Reference proteome</keyword>
<dbReference type="Proteomes" id="UP000324738">
    <property type="component" value="Unassembled WGS sequence"/>
</dbReference>
<reference evidence="7 8" key="1">
    <citation type="submission" date="2019-08" db="EMBL/GenBank/DDBJ databases">
        <title>Aureimonas fodiniaquatilis sp. nov., isolated from a coal mine wastewater.</title>
        <authorList>
            <person name="Kim W."/>
        </authorList>
    </citation>
    <scope>NUCLEOTIDE SEQUENCE [LARGE SCALE GENOMIC DNA]</scope>
    <source>
        <strain evidence="7 8">CAU 1482</strain>
    </source>
</reference>
<gene>
    <name evidence="7" type="ORF">FPY71_03110</name>
</gene>
<proteinExistence type="inferred from homology"/>
<evidence type="ECO:0000259" key="6">
    <source>
        <dbReference type="Pfam" id="PF02826"/>
    </source>
</evidence>
<name>A0A5B0E3Z2_9HYPH</name>
<dbReference type="Pfam" id="PF00389">
    <property type="entry name" value="2-Hacid_dh"/>
    <property type="match status" value="1"/>
</dbReference>
<comment type="similarity">
    <text evidence="4">Belongs to the D-isomer specific 2-hydroxyacid dehydrogenase family.</text>
</comment>
<evidence type="ECO:0000313" key="8">
    <source>
        <dbReference type="Proteomes" id="UP000324738"/>
    </source>
</evidence>
<dbReference type="GO" id="GO:0051287">
    <property type="term" value="F:NAD binding"/>
    <property type="evidence" value="ECO:0007669"/>
    <property type="project" value="InterPro"/>
</dbReference>
<dbReference type="FunFam" id="3.40.50.720:FF:000213">
    <property type="entry name" value="Putative 2-hydroxyacid dehydrogenase"/>
    <property type="match status" value="1"/>
</dbReference>
<accession>A0A5B0E3Z2</accession>
<dbReference type="SUPFAM" id="SSF51735">
    <property type="entry name" value="NAD(P)-binding Rossmann-fold domains"/>
    <property type="match status" value="1"/>
</dbReference>
<keyword evidence="1" id="KW-0521">NADP</keyword>
<sequence>MAGMKNVPVLVPAHFHAGTRENIGTIFDRRDFVKLDLSELSAGQRSEIRAIASFANVSADMMDALPNLEIISSFGVGYDSVDAKHAAAKGIMVTNTPDVLTEEVADTALGLLLMTVRELGQAEQYVRKGLWAKNGPYRMTPTTLRGRTVGIMGLGRIGLSIARRLEGFGVKIAYHNRSQRNDVSYDYYPTLVALAEAVDTLIVIAPGGSSTDKAVNATVLKALGKDGVLINIGRGSTVDEAALIEALQAGTIHSAGLDVFENEPNVPQALIDLPNTVLLPHVGSASMHTRKAMGDLVLDNLQRWFSGTDVATPVDECVKADVRRHG</sequence>
<comment type="caution">
    <text evidence="7">The sequence shown here is derived from an EMBL/GenBank/DDBJ whole genome shotgun (WGS) entry which is preliminary data.</text>
</comment>
<dbReference type="RefSeq" id="WP_149297533.1">
    <property type="nucleotide sequence ID" value="NZ_VTWH01000001.1"/>
</dbReference>
<dbReference type="Gene3D" id="3.40.50.720">
    <property type="entry name" value="NAD(P)-binding Rossmann-like Domain"/>
    <property type="match status" value="2"/>
</dbReference>
<dbReference type="SUPFAM" id="SSF52283">
    <property type="entry name" value="Formate/glycerate dehydrogenase catalytic domain-like"/>
    <property type="match status" value="1"/>
</dbReference>
<feature type="domain" description="D-isomer specific 2-hydroxyacid dehydrogenase NAD-binding" evidence="6">
    <location>
        <begin position="109"/>
        <end position="283"/>
    </location>
</feature>
<protein>
    <submittedName>
        <fullName evidence="7">2-hydroxyacid dehydrogenase</fullName>
    </submittedName>
</protein>
<evidence type="ECO:0000256" key="2">
    <source>
        <dbReference type="ARBA" id="ARBA00023002"/>
    </source>
</evidence>
<feature type="domain" description="D-isomer specific 2-hydroxyacid dehydrogenase catalytic" evidence="5">
    <location>
        <begin position="46"/>
        <end position="314"/>
    </location>
</feature>
<keyword evidence="3" id="KW-0520">NAD</keyword>
<dbReference type="GO" id="GO:0016618">
    <property type="term" value="F:hydroxypyruvate reductase [NAD(P)H] activity"/>
    <property type="evidence" value="ECO:0007669"/>
    <property type="project" value="TreeGrafter"/>
</dbReference>
<keyword evidence="2 4" id="KW-0560">Oxidoreductase</keyword>
<dbReference type="InterPro" id="IPR006139">
    <property type="entry name" value="D-isomer_2_OHA_DH_cat_dom"/>
</dbReference>
<dbReference type="EMBL" id="VTWH01000001">
    <property type="protein sequence ID" value="KAA0972119.1"/>
    <property type="molecule type" value="Genomic_DNA"/>
</dbReference>
<evidence type="ECO:0000256" key="4">
    <source>
        <dbReference type="RuleBase" id="RU003719"/>
    </source>
</evidence>
<dbReference type="CDD" id="cd12156">
    <property type="entry name" value="HPPR"/>
    <property type="match status" value="1"/>
</dbReference>
<dbReference type="InterPro" id="IPR050223">
    <property type="entry name" value="D-isomer_2-hydroxyacid_DH"/>
</dbReference>
<dbReference type="Pfam" id="PF02826">
    <property type="entry name" value="2-Hacid_dh_C"/>
    <property type="match status" value="1"/>
</dbReference>
<organism evidence="7 8">
    <name type="scientific">Aureimonas fodinaquatilis</name>
    <dbReference type="NCBI Taxonomy" id="2565783"/>
    <lineage>
        <taxon>Bacteria</taxon>
        <taxon>Pseudomonadati</taxon>
        <taxon>Pseudomonadota</taxon>
        <taxon>Alphaproteobacteria</taxon>
        <taxon>Hyphomicrobiales</taxon>
        <taxon>Aurantimonadaceae</taxon>
        <taxon>Aureimonas</taxon>
    </lineage>
</organism>
<dbReference type="PANTHER" id="PTHR10996">
    <property type="entry name" value="2-HYDROXYACID DEHYDROGENASE-RELATED"/>
    <property type="match status" value="1"/>
</dbReference>
<evidence type="ECO:0000256" key="3">
    <source>
        <dbReference type="ARBA" id="ARBA00023027"/>
    </source>
</evidence>
<dbReference type="PANTHER" id="PTHR10996:SF178">
    <property type="entry name" value="2-HYDROXYACID DEHYDROGENASE YGL185C-RELATED"/>
    <property type="match status" value="1"/>
</dbReference>